<accession>A0AAV8WYB5</accession>
<reference evidence="1" key="1">
    <citation type="journal article" date="2023" name="Insect Mol. Biol.">
        <title>Genome sequencing provides insights into the evolution of gene families encoding plant cell wall-degrading enzymes in longhorned beetles.</title>
        <authorList>
            <person name="Shin N.R."/>
            <person name="Okamura Y."/>
            <person name="Kirsch R."/>
            <person name="Pauchet Y."/>
        </authorList>
    </citation>
    <scope>NUCLEOTIDE SEQUENCE</scope>
    <source>
        <strain evidence="1">RBIC_L_NR</strain>
    </source>
</reference>
<dbReference type="AlphaFoldDB" id="A0AAV8WYB5"/>
<evidence type="ECO:0000313" key="2">
    <source>
        <dbReference type="Proteomes" id="UP001162156"/>
    </source>
</evidence>
<evidence type="ECO:0000313" key="1">
    <source>
        <dbReference type="EMBL" id="KAJ8931574.1"/>
    </source>
</evidence>
<protein>
    <submittedName>
        <fullName evidence="1">Uncharacterized protein</fullName>
    </submittedName>
</protein>
<gene>
    <name evidence="1" type="ORF">NQ314_015486</name>
</gene>
<dbReference type="EMBL" id="JANEYF010004290">
    <property type="protein sequence ID" value="KAJ8931574.1"/>
    <property type="molecule type" value="Genomic_DNA"/>
</dbReference>
<proteinExistence type="predicted"/>
<comment type="caution">
    <text evidence="1">The sequence shown here is derived from an EMBL/GenBank/DDBJ whole genome shotgun (WGS) entry which is preliminary data.</text>
</comment>
<keyword evidence="2" id="KW-1185">Reference proteome</keyword>
<organism evidence="1 2">
    <name type="scientific">Rhamnusium bicolor</name>
    <dbReference type="NCBI Taxonomy" id="1586634"/>
    <lineage>
        <taxon>Eukaryota</taxon>
        <taxon>Metazoa</taxon>
        <taxon>Ecdysozoa</taxon>
        <taxon>Arthropoda</taxon>
        <taxon>Hexapoda</taxon>
        <taxon>Insecta</taxon>
        <taxon>Pterygota</taxon>
        <taxon>Neoptera</taxon>
        <taxon>Endopterygota</taxon>
        <taxon>Coleoptera</taxon>
        <taxon>Polyphaga</taxon>
        <taxon>Cucujiformia</taxon>
        <taxon>Chrysomeloidea</taxon>
        <taxon>Cerambycidae</taxon>
        <taxon>Lepturinae</taxon>
        <taxon>Rhagiini</taxon>
        <taxon>Rhamnusium</taxon>
    </lineage>
</organism>
<sequence length="73" mass="8461">MHRKRPSQTYNVGDKVWKRNFVLSNRAEHFAANLTHKFVLCTVTNVVSNLVYELTTEDDADAGKFHVKRLKTI</sequence>
<dbReference type="Proteomes" id="UP001162156">
    <property type="component" value="Unassembled WGS sequence"/>
</dbReference>
<name>A0AAV8WYB5_9CUCU</name>